<organism evidence="2 3">
    <name type="scientific">Tsuneonella litorea</name>
    <dbReference type="NCBI Taxonomy" id="2976475"/>
    <lineage>
        <taxon>Bacteria</taxon>
        <taxon>Pseudomonadati</taxon>
        <taxon>Pseudomonadota</taxon>
        <taxon>Alphaproteobacteria</taxon>
        <taxon>Sphingomonadales</taxon>
        <taxon>Erythrobacteraceae</taxon>
        <taxon>Tsuneonella</taxon>
    </lineage>
</organism>
<accession>A0A9X2W0E7</accession>
<proteinExistence type="predicted"/>
<dbReference type="CDD" id="cd05154">
    <property type="entry name" value="ACAD10_11_N-like"/>
    <property type="match status" value="1"/>
</dbReference>
<dbReference type="InterPro" id="IPR011009">
    <property type="entry name" value="Kinase-like_dom_sf"/>
</dbReference>
<comment type="caution">
    <text evidence="2">The sequence shown here is derived from an EMBL/GenBank/DDBJ whole genome shotgun (WGS) entry which is preliminary data.</text>
</comment>
<dbReference type="AlphaFoldDB" id="A0A9X2W0E7"/>
<dbReference type="RefSeq" id="WP_259960476.1">
    <property type="nucleotide sequence ID" value="NZ_JAOAMV010000001.1"/>
</dbReference>
<dbReference type="InterPro" id="IPR041726">
    <property type="entry name" value="ACAD10_11_N"/>
</dbReference>
<sequence>MAASAKQPITSLGGAGAAEVDVDALRDDLERAARDAGLANARIAGLAKLGGGASKQLWAFDLEVPGASSRPLVLRRNPPGAGQSGQALGSVAAEAQLIRLAGDAGVPVPGIAFVVPAGSPVGDGYAMDRLAGETLGPRVVRLLELAEARAGMARRCGEVLARLHAVPAPDLPELEVRSAGAALAGLERRYRDTGQPRPVFEYALRWLKERLPDRGDLRLLHGDFRTGNLLVGPEGIRAVLDWELAHVGAPASDLAWLCVPSWRFQRPDLPVGGFGEREDLIAGYEEAGGTAVDRDELYAWEVFQTMNWGTMCAGAARAFMDGARSVEGAVIARRASETEFDLMRMLAPGHPAWQEAAG</sequence>
<feature type="domain" description="Aminoglycoside phosphotransferase" evidence="1">
    <location>
        <begin position="49"/>
        <end position="286"/>
    </location>
</feature>
<dbReference type="InterPro" id="IPR002575">
    <property type="entry name" value="Aminoglycoside_PTrfase"/>
</dbReference>
<name>A0A9X2W0E7_9SPHN</name>
<dbReference type="EMBL" id="JAOAMV010000001">
    <property type="protein sequence ID" value="MCT2557711.1"/>
    <property type="molecule type" value="Genomic_DNA"/>
</dbReference>
<protein>
    <submittedName>
        <fullName evidence="2">Phosphotransferase family protein</fullName>
    </submittedName>
</protein>
<keyword evidence="3" id="KW-1185">Reference proteome</keyword>
<reference evidence="2" key="1">
    <citation type="submission" date="2022-09" db="EMBL/GenBank/DDBJ databases">
        <title>The genome sequence of Tsuneonella sp. YG55.</title>
        <authorList>
            <person name="Liu Y."/>
        </authorList>
    </citation>
    <scope>NUCLEOTIDE SEQUENCE</scope>
    <source>
        <strain evidence="2">YG55</strain>
    </source>
</reference>
<evidence type="ECO:0000313" key="2">
    <source>
        <dbReference type="EMBL" id="MCT2557711.1"/>
    </source>
</evidence>
<dbReference type="PANTHER" id="PTHR21310:SF57">
    <property type="entry name" value="BLR2944 PROTEIN"/>
    <property type="match status" value="1"/>
</dbReference>
<evidence type="ECO:0000259" key="1">
    <source>
        <dbReference type="Pfam" id="PF01636"/>
    </source>
</evidence>
<dbReference type="SUPFAM" id="SSF56112">
    <property type="entry name" value="Protein kinase-like (PK-like)"/>
    <property type="match status" value="1"/>
</dbReference>
<dbReference type="Gene3D" id="3.90.1200.10">
    <property type="match status" value="1"/>
</dbReference>
<evidence type="ECO:0000313" key="3">
    <source>
        <dbReference type="Proteomes" id="UP001142648"/>
    </source>
</evidence>
<dbReference type="PANTHER" id="PTHR21310">
    <property type="entry name" value="AMINOGLYCOSIDE PHOSPHOTRANSFERASE-RELATED-RELATED"/>
    <property type="match status" value="1"/>
</dbReference>
<dbReference type="InterPro" id="IPR051678">
    <property type="entry name" value="AGP_Transferase"/>
</dbReference>
<dbReference type="Gene3D" id="3.30.200.20">
    <property type="entry name" value="Phosphorylase Kinase, domain 1"/>
    <property type="match status" value="1"/>
</dbReference>
<dbReference type="Proteomes" id="UP001142648">
    <property type="component" value="Unassembled WGS sequence"/>
</dbReference>
<gene>
    <name evidence="2" type="ORF">N0B51_01820</name>
</gene>
<dbReference type="Pfam" id="PF01636">
    <property type="entry name" value="APH"/>
    <property type="match status" value="1"/>
</dbReference>